<feature type="modified residue" description="4-aspartylphosphate" evidence="5">
    <location>
        <position position="58"/>
    </location>
</feature>
<name>A0ABW5VAN2_9FLAO</name>
<accession>A0ABW5VAN2</accession>
<dbReference type="CDD" id="cd06170">
    <property type="entry name" value="LuxR_C_like"/>
    <property type="match status" value="1"/>
</dbReference>
<dbReference type="InterPro" id="IPR016032">
    <property type="entry name" value="Sig_transdc_resp-reg_C-effctor"/>
</dbReference>
<keyword evidence="1 5" id="KW-0597">Phosphoprotein</keyword>
<dbReference type="PRINTS" id="PR00038">
    <property type="entry name" value="HTHLUXR"/>
</dbReference>
<dbReference type="InterPro" id="IPR011006">
    <property type="entry name" value="CheY-like_superfamily"/>
</dbReference>
<dbReference type="SMART" id="SM00421">
    <property type="entry name" value="HTH_LUXR"/>
    <property type="match status" value="1"/>
</dbReference>
<dbReference type="Pfam" id="PF00196">
    <property type="entry name" value="GerE"/>
    <property type="match status" value="1"/>
</dbReference>
<evidence type="ECO:0000259" key="6">
    <source>
        <dbReference type="PROSITE" id="PS50043"/>
    </source>
</evidence>
<feature type="domain" description="HTH luxR-type" evidence="6">
    <location>
        <begin position="147"/>
        <end position="212"/>
    </location>
</feature>
<dbReference type="EMBL" id="JBHUOK010000004">
    <property type="protein sequence ID" value="MFD2788553.1"/>
    <property type="molecule type" value="Genomic_DNA"/>
</dbReference>
<comment type="caution">
    <text evidence="8">The sequence shown here is derived from an EMBL/GenBank/DDBJ whole genome shotgun (WGS) entry which is preliminary data.</text>
</comment>
<evidence type="ECO:0000256" key="3">
    <source>
        <dbReference type="ARBA" id="ARBA00023125"/>
    </source>
</evidence>
<dbReference type="Pfam" id="PF00072">
    <property type="entry name" value="Response_reg"/>
    <property type="match status" value="1"/>
</dbReference>
<dbReference type="Gene3D" id="1.10.10.10">
    <property type="entry name" value="Winged helix-like DNA-binding domain superfamily/Winged helix DNA-binding domain"/>
    <property type="match status" value="1"/>
</dbReference>
<dbReference type="SUPFAM" id="SSF46894">
    <property type="entry name" value="C-terminal effector domain of the bipartite response regulators"/>
    <property type="match status" value="1"/>
</dbReference>
<dbReference type="InterPro" id="IPR036388">
    <property type="entry name" value="WH-like_DNA-bd_sf"/>
</dbReference>
<evidence type="ECO:0000256" key="2">
    <source>
        <dbReference type="ARBA" id="ARBA00023015"/>
    </source>
</evidence>
<gene>
    <name evidence="8" type="ORF">ACFS1K_02120</name>
</gene>
<reference evidence="9" key="1">
    <citation type="journal article" date="2019" name="Int. J. Syst. Evol. Microbiol.">
        <title>The Global Catalogue of Microorganisms (GCM) 10K type strain sequencing project: providing services to taxonomists for standard genome sequencing and annotation.</title>
        <authorList>
            <consortium name="The Broad Institute Genomics Platform"/>
            <consortium name="The Broad Institute Genome Sequencing Center for Infectious Disease"/>
            <person name="Wu L."/>
            <person name="Ma J."/>
        </authorList>
    </citation>
    <scope>NUCLEOTIDE SEQUENCE [LARGE SCALE GENOMIC DNA]</scope>
    <source>
        <strain evidence="9">KCTC 52924</strain>
    </source>
</reference>
<evidence type="ECO:0000256" key="4">
    <source>
        <dbReference type="ARBA" id="ARBA00023163"/>
    </source>
</evidence>
<keyword evidence="2" id="KW-0805">Transcription regulation</keyword>
<dbReference type="PROSITE" id="PS50110">
    <property type="entry name" value="RESPONSE_REGULATORY"/>
    <property type="match status" value="1"/>
</dbReference>
<dbReference type="SMART" id="SM00448">
    <property type="entry name" value="REC"/>
    <property type="match status" value="1"/>
</dbReference>
<keyword evidence="3" id="KW-0238">DNA-binding</keyword>
<evidence type="ECO:0000256" key="1">
    <source>
        <dbReference type="ARBA" id="ARBA00022553"/>
    </source>
</evidence>
<dbReference type="InterPro" id="IPR001789">
    <property type="entry name" value="Sig_transdc_resp-reg_receiver"/>
</dbReference>
<feature type="domain" description="Response regulatory" evidence="7">
    <location>
        <begin position="7"/>
        <end position="123"/>
    </location>
</feature>
<dbReference type="PROSITE" id="PS50043">
    <property type="entry name" value="HTH_LUXR_2"/>
    <property type="match status" value="1"/>
</dbReference>
<organism evidence="8 9">
    <name type="scientific">Arenibacter antarcticus</name>
    <dbReference type="NCBI Taxonomy" id="2040469"/>
    <lineage>
        <taxon>Bacteria</taxon>
        <taxon>Pseudomonadati</taxon>
        <taxon>Bacteroidota</taxon>
        <taxon>Flavobacteriia</taxon>
        <taxon>Flavobacteriales</taxon>
        <taxon>Flavobacteriaceae</taxon>
        <taxon>Arenibacter</taxon>
    </lineage>
</organism>
<dbReference type="InterPro" id="IPR058245">
    <property type="entry name" value="NreC/VraR/RcsB-like_REC"/>
</dbReference>
<dbReference type="RefSeq" id="WP_251807047.1">
    <property type="nucleotide sequence ID" value="NZ_CP166679.1"/>
</dbReference>
<dbReference type="PANTHER" id="PTHR43214:SF41">
    <property type="entry name" value="NITRATE_NITRITE RESPONSE REGULATOR PROTEIN NARP"/>
    <property type="match status" value="1"/>
</dbReference>
<dbReference type="InterPro" id="IPR039420">
    <property type="entry name" value="WalR-like"/>
</dbReference>
<evidence type="ECO:0000256" key="5">
    <source>
        <dbReference type="PROSITE-ProRule" id="PRU00169"/>
    </source>
</evidence>
<proteinExistence type="predicted"/>
<dbReference type="SUPFAM" id="SSF52172">
    <property type="entry name" value="CheY-like"/>
    <property type="match status" value="1"/>
</dbReference>
<dbReference type="PANTHER" id="PTHR43214">
    <property type="entry name" value="TWO-COMPONENT RESPONSE REGULATOR"/>
    <property type="match status" value="1"/>
</dbReference>
<dbReference type="CDD" id="cd17535">
    <property type="entry name" value="REC_NarL-like"/>
    <property type="match status" value="1"/>
</dbReference>
<keyword evidence="4" id="KW-0804">Transcription</keyword>
<dbReference type="Gene3D" id="3.40.50.2300">
    <property type="match status" value="1"/>
</dbReference>
<evidence type="ECO:0000259" key="7">
    <source>
        <dbReference type="PROSITE" id="PS50110"/>
    </source>
</evidence>
<protein>
    <submittedName>
        <fullName evidence="8">Response regulator</fullName>
    </submittedName>
</protein>
<dbReference type="Proteomes" id="UP001597532">
    <property type="component" value="Unassembled WGS sequence"/>
</dbReference>
<keyword evidence="9" id="KW-1185">Reference proteome</keyword>
<dbReference type="InterPro" id="IPR000792">
    <property type="entry name" value="Tscrpt_reg_LuxR_C"/>
</dbReference>
<sequence length="212" mass="24169">MMHTDARILVADDHEIVRMGLVLILKQLNPLAIISEVEDYKSLSSRITEENFDLVILDVNMPNGTLQQAMDLIKIRQPKIKILIFSAQDESIYALRYLKMGADGFLQKFSSKEKIDEALSAMLQKGRYLSEDMKELMFSNTLNKQDDSSSIEALSNRELEVANKLIEGLTLKELSNQLNLHVSTVSTYKNRIFEKLNIQSVPELIAVMRVYS</sequence>
<evidence type="ECO:0000313" key="8">
    <source>
        <dbReference type="EMBL" id="MFD2788553.1"/>
    </source>
</evidence>
<evidence type="ECO:0000313" key="9">
    <source>
        <dbReference type="Proteomes" id="UP001597532"/>
    </source>
</evidence>